<dbReference type="SUPFAM" id="SSF46689">
    <property type="entry name" value="Homeodomain-like"/>
    <property type="match status" value="1"/>
</dbReference>
<dbReference type="PANTHER" id="PTHR30514">
    <property type="entry name" value="GLUCOKINASE"/>
    <property type="match status" value="1"/>
</dbReference>
<sequence length="208" mass="23668">MLLTEKMKENIFSPSEQAIIHYMFEQRENIQDKTTKQIAEETYTHPSTLIRVAKKLGFHGWMELKNIFMAEMDYLNSHFNDIDANFPFDAHDNVIAIANKMAALNQMTISDTLSLINNETLQKATYLLNEAEEIKIFSLNNNLNICHDFKSQMVRIGKKVDLCMVDQGYAAASCNAHTCAIVISYTGETSSIINLIPMLKKRKTPIIA</sequence>
<dbReference type="Pfam" id="PF01418">
    <property type="entry name" value="HTH_6"/>
    <property type="match status" value="1"/>
</dbReference>
<dbReference type="EMBL" id="JAROCA020000002">
    <property type="protein sequence ID" value="MDY0406724.1"/>
    <property type="molecule type" value="Genomic_DNA"/>
</dbReference>
<dbReference type="InterPro" id="IPR000281">
    <property type="entry name" value="HTH_RpiR"/>
</dbReference>
<organism evidence="2 3">
    <name type="scientific">Tigheibacillus jepli</name>
    <dbReference type="NCBI Taxonomy" id="3035914"/>
    <lineage>
        <taxon>Bacteria</taxon>
        <taxon>Bacillati</taxon>
        <taxon>Bacillota</taxon>
        <taxon>Bacilli</taxon>
        <taxon>Bacillales</taxon>
        <taxon>Bacillaceae</taxon>
        <taxon>Tigheibacillus</taxon>
    </lineage>
</organism>
<dbReference type="Gene3D" id="1.10.10.10">
    <property type="entry name" value="Winged helix-like DNA-binding domain superfamily/Winged helix DNA-binding domain"/>
    <property type="match status" value="1"/>
</dbReference>
<dbReference type="InterPro" id="IPR047640">
    <property type="entry name" value="RpiR-like"/>
</dbReference>
<keyword evidence="3" id="KW-1185">Reference proteome</keyword>
<dbReference type="InterPro" id="IPR009057">
    <property type="entry name" value="Homeodomain-like_sf"/>
</dbReference>
<dbReference type="Proteomes" id="UP001228376">
    <property type="component" value="Unassembled WGS sequence"/>
</dbReference>
<dbReference type="RefSeq" id="WP_320385053.1">
    <property type="nucleotide sequence ID" value="NZ_JAROCA020000002.1"/>
</dbReference>
<name>A0ABU5CLR3_9BACI</name>
<gene>
    <name evidence="2" type="ORF">P5G51_016375</name>
</gene>
<reference evidence="2 3" key="1">
    <citation type="submission" date="2023-10" db="EMBL/GenBank/DDBJ databases">
        <title>179-bfca-hs.</title>
        <authorList>
            <person name="Miliotis G."/>
            <person name="Sengupta P."/>
            <person name="Hameed A."/>
            <person name="Chuvochina M."/>
            <person name="Mcdonagh F."/>
            <person name="Simpson A.C."/>
            <person name="Singh N.K."/>
            <person name="Rekha P.D."/>
            <person name="Raman K."/>
            <person name="Hugenholtz P."/>
            <person name="Venkateswaran K."/>
        </authorList>
    </citation>
    <scope>NUCLEOTIDE SEQUENCE [LARGE SCALE GENOMIC DNA]</scope>
    <source>
        <strain evidence="2 3">179-BFC-A-HS</strain>
    </source>
</reference>
<dbReference type="PANTHER" id="PTHR30514:SF1">
    <property type="entry name" value="HTH-TYPE TRANSCRIPTIONAL REGULATOR HEXR-RELATED"/>
    <property type="match status" value="1"/>
</dbReference>
<dbReference type="SUPFAM" id="SSF53697">
    <property type="entry name" value="SIS domain"/>
    <property type="match status" value="1"/>
</dbReference>
<evidence type="ECO:0000313" key="2">
    <source>
        <dbReference type="EMBL" id="MDY0406724.1"/>
    </source>
</evidence>
<feature type="domain" description="HTH rpiR-type" evidence="1">
    <location>
        <begin position="1"/>
        <end position="75"/>
    </location>
</feature>
<proteinExistence type="predicted"/>
<dbReference type="PROSITE" id="PS51071">
    <property type="entry name" value="HTH_RPIR"/>
    <property type="match status" value="1"/>
</dbReference>
<protein>
    <submittedName>
        <fullName evidence="2">MurR/RpiR family transcriptional regulator</fullName>
    </submittedName>
</protein>
<dbReference type="Gene3D" id="3.40.50.10490">
    <property type="entry name" value="Glucose-6-phosphate isomerase like protein, domain 1"/>
    <property type="match status" value="1"/>
</dbReference>
<dbReference type="InterPro" id="IPR036388">
    <property type="entry name" value="WH-like_DNA-bd_sf"/>
</dbReference>
<accession>A0ABU5CLR3</accession>
<dbReference type="InterPro" id="IPR046348">
    <property type="entry name" value="SIS_dom_sf"/>
</dbReference>
<comment type="caution">
    <text evidence="2">The sequence shown here is derived from an EMBL/GenBank/DDBJ whole genome shotgun (WGS) entry which is preliminary data.</text>
</comment>
<evidence type="ECO:0000259" key="1">
    <source>
        <dbReference type="PROSITE" id="PS51071"/>
    </source>
</evidence>
<evidence type="ECO:0000313" key="3">
    <source>
        <dbReference type="Proteomes" id="UP001228376"/>
    </source>
</evidence>